<name>A0A1W1C7T4_9ZZZZ</name>
<organism evidence="1">
    <name type="scientific">hydrothermal vent metagenome</name>
    <dbReference type="NCBI Taxonomy" id="652676"/>
    <lineage>
        <taxon>unclassified sequences</taxon>
        <taxon>metagenomes</taxon>
        <taxon>ecological metagenomes</taxon>
    </lineage>
</organism>
<dbReference type="InterPro" id="IPR021953">
    <property type="entry name" value="DUF3570"/>
</dbReference>
<evidence type="ECO:0000313" key="1">
    <source>
        <dbReference type="EMBL" id="SFV61826.1"/>
    </source>
</evidence>
<sequence>MQLKKPLSLSSVTALLLCTSTLLRPENYVSVEYLQYDESDNRISVSAPTVELSYDINTDYNIKVGGVFDAISGATPSFLKNSNGNFYKGLQEFDDERTAGSIVLTSRFENRDELYIGLDYSTESDYEAITPSMEYMHYTDSSHNTAINFGASVGLNEILVYDGEAGASANSYTENSTSYNAQVGLTQVLTKDSSLKLSAFMLADDGYLTNPHGIIVRNYNSNNAQLNKENKPDTRSAYVFTSDERLSTFDAFTYKASLNYKQSDTLSYNIGMQLYEQNTISNMSATALTVGVKYTF</sequence>
<proteinExistence type="predicted"/>
<dbReference type="AlphaFoldDB" id="A0A1W1C7T4"/>
<reference evidence="1" key="1">
    <citation type="submission" date="2016-10" db="EMBL/GenBank/DDBJ databases">
        <authorList>
            <person name="de Groot N.N."/>
        </authorList>
    </citation>
    <scope>NUCLEOTIDE SEQUENCE</scope>
</reference>
<accession>A0A1W1C7T4</accession>
<dbReference type="Pfam" id="PF12094">
    <property type="entry name" value="DUF3570"/>
    <property type="match status" value="1"/>
</dbReference>
<evidence type="ECO:0008006" key="2">
    <source>
        <dbReference type="Google" id="ProtNLM"/>
    </source>
</evidence>
<dbReference type="EMBL" id="FPHM01000072">
    <property type="protein sequence ID" value="SFV61826.1"/>
    <property type="molecule type" value="Genomic_DNA"/>
</dbReference>
<gene>
    <name evidence="1" type="ORF">MNB_SV-13-1605</name>
</gene>
<protein>
    <recommendedName>
        <fullName evidence="2">Autotransporter domain-containing protein</fullName>
    </recommendedName>
</protein>